<feature type="domain" description="Methyltransferase" evidence="1">
    <location>
        <begin position="68"/>
        <end position="169"/>
    </location>
</feature>
<dbReference type="Gene3D" id="3.40.50.150">
    <property type="entry name" value="Vaccinia Virus protein VP39"/>
    <property type="match status" value="1"/>
</dbReference>
<dbReference type="STRING" id="196109.A0A136INU0"/>
<dbReference type="InterPro" id="IPR029063">
    <property type="entry name" value="SAM-dependent_MTases_sf"/>
</dbReference>
<dbReference type="Proteomes" id="UP000070501">
    <property type="component" value="Unassembled WGS sequence"/>
</dbReference>
<keyword evidence="3" id="KW-1185">Reference proteome</keyword>
<dbReference type="AlphaFoldDB" id="A0A136INU0"/>
<dbReference type="InParanoid" id="A0A136INU0"/>
<gene>
    <name evidence="2" type="ORF">Micbo1qcDRAFT_219220</name>
</gene>
<sequence length="310" mass="33668">MTTASPAPPATESGYEPTTFWTAPKRNFRSSARLHMQHALFQKTIANQLLHPAIDASLSFLTPFRLADLGCGNGVWLSDLHDSLIARGITTHQLDGFDVNPVNFPPAHTLPAAAADGNIRLRTLNVLEDHPELEGVYDVVHLRAWCSIVTKNDPSHTIAVAMRMLKPGGYIQWEETRVDKQTCSAGPDAAPASAVATETIIKIISAGGAALGNTYTFLGSLGEHLSKGGFTEVTSKEYAKRGVDLKAWTEDYLMVWEELPDLMPSRAQAPNSPVTKESFTELFGKCVVETERGVVVHQQGVVVVTGRKPL</sequence>
<dbReference type="CDD" id="cd02440">
    <property type="entry name" value="AdoMet_MTases"/>
    <property type="match status" value="1"/>
</dbReference>
<evidence type="ECO:0000259" key="1">
    <source>
        <dbReference type="Pfam" id="PF13649"/>
    </source>
</evidence>
<proteinExistence type="predicted"/>
<reference evidence="3" key="1">
    <citation type="submission" date="2016-02" db="EMBL/GenBank/DDBJ databases">
        <title>Draft genome sequence of Microdochium bolleyi, a fungal endophyte of beachgrass.</title>
        <authorList>
            <consortium name="DOE Joint Genome Institute"/>
            <person name="David A.S."/>
            <person name="May G."/>
            <person name="Haridas S."/>
            <person name="Lim J."/>
            <person name="Wang M."/>
            <person name="Labutti K."/>
            <person name="Lipzen A."/>
            <person name="Barry K."/>
            <person name="Grigoriev I.V."/>
        </authorList>
    </citation>
    <scope>NUCLEOTIDE SEQUENCE [LARGE SCALE GENOMIC DNA]</scope>
    <source>
        <strain evidence="3">J235TASD1</strain>
    </source>
</reference>
<dbReference type="OrthoDB" id="417697at2759"/>
<organism evidence="2 3">
    <name type="scientific">Microdochium bolleyi</name>
    <dbReference type="NCBI Taxonomy" id="196109"/>
    <lineage>
        <taxon>Eukaryota</taxon>
        <taxon>Fungi</taxon>
        <taxon>Dikarya</taxon>
        <taxon>Ascomycota</taxon>
        <taxon>Pezizomycotina</taxon>
        <taxon>Sordariomycetes</taxon>
        <taxon>Xylariomycetidae</taxon>
        <taxon>Xylariales</taxon>
        <taxon>Microdochiaceae</taxon>
        <taxon>Microdochium</taxon>
    </lineage>
</organism>
<dbReference type="Pfam" id="PF13649">
    <property type="entry name" value="Methyltransf_25"/>
    <property type="match status" value="1"/>
</dbReference>
<dbReference type="EMBL" id="KQ964267">
    <property type="protein sequence ID" value="KXJ86604.1"/>
    <property type="molecule type" value="Genomic_DNA"/>
</dbReference>
<evidence type="ECO:0000313" key="2">
    <source>
        <dbReference type="EMBL" id="KXJ86604.1"/>
    </source>
</evidence>
<evidence type="ECO:0000313" key="3">
    <source>
        <dbReference type="Proteomes" id="UP000070501"/>
    </source>
</evidence>
<dbReference type="SUPFAM" id="SSF53335">
    <property type="entry name" value="S-adenosyl-L-methionine-dependent methyltransferases"/>
    <property type="match status" value="1"/>
</dbReference>
<name>A0A136INU0_9PEZI</name>
<dbReference type="InterPro" id="IPR041698">
    <property type="entry name" value="Methyltransf_25"/>
</dbReference>
<protein>
    <recommendedName>
        <fullName evidence="1">Methyltransferase domain-containing protein</fullName>
    </recommendedName>
</protein>
<accession>A0A136INU0</accession>